<feature type="domain" description="CinA C-terminal" evidence="1">
    <location>
        <begin position="3"/>
        <end position="160"/>
    </location>
</feature>
<name>A0A6J6CVG2_9ZZZZ</name>
<dbReference type="NCBIfam" id="TIGR00199">
    <property type="entry name" value="PncC_domain"/>
    <property type="match status" value="1"/>
</dbReference>
<dbReference type="InterPro" id="IPR008136">
    <property type="entry name" value="CinA_C"/>
</dbReference>
<evidence type="ECO:0000313" key="2">
    <source>
        <dbReference type="EMBL" id="CAB4554409.1"/>
    </source>
</evidence>
<protein>
    <submittedName>
        <fullName evidence="2">Unannotated protein</fullName>
    </submittedName>
</protein>
<evidence type="ECO:0000259" key="1">
    <source>
        <dbReference type="Pfam" id="PF02464"/>
    </source>
</evidence>
<dbReference type="InterPro" id="IPR036653">
    <property type="entry name" value="CinA-like_C"/>
</dbReference>
<dbReference type="EMBL" id="CAEZTF010000010">
    <property type="protein sequence ID" value="CAB4554409.1"/>
    <property type="molecule type" value="Genomic_DNA"/>
</dbReference>
<dbReference type="Pfam" id="PF02464">
    <property type="entry name" value="CinA"/>
    <property type="match status" value="1"/>
</dbReference>
<proteinExistence type="predicted"/>
<gene>
    <name evidence="2" type="ORF">UFOPK1618_00114</name>
</gene>
<accession>A0A6J6CVG2</accession>
<reference evidence="2" key="1">
    <citation type="submission" date="2020-05" db="EMBL/GenBank/DDBJ databases">
        <authorList>
            <person name="Chiriac C."/>
            <person name="Salcher M."/>
            <person name="Ghai R."/>
            <person name="Kavagutti S V."/>
        </authorList>
    </citation>
    <scope>NUCLEOTIDE SEQUENCE</scope>
</reference>
<dbReference type="AlphaFoldDB" id="A0A6J6CVG2"/>
<organism evidence="2">
    <name type="scientific">freshwater metagenome</name>
    <dbReference type="NCBI Taxonomy" id="449393"/>
    <lineage>
        <taxon>unclassified sequences</taxon>
        <taxon>metagenomes</taxon>
        <taxon>ecological metagenomes</taxon>
    </lineage>
</organism>
<dbReference type="Gene3D" id="3.90.950.20">
    <property type="entry name" value="CinA-like"/>
    <property type="match status" value="1"/>
</dbReference>
<dbReference type="SUPFAM" id="SSF142433">
    <property type="entry name" value="CinA-like"/>
    <property type="match status" value="1"/>
</dbReference>
<sequence>MTAAAILRELESKGFKLAIAESLTGGALSAEFVSVAGASKVLLGSIVAYQTSLKHELLGVSRALLENQGAVDPEVAAQMATGIRTKLANKTNTDESLVVGIATTGVAGPDAQDGVAVGTVYIAISGPGGMGDSVYAFEFPGDRQAIRQATVDQAILVLGDALGNV</sequence>